<dbReference type="Proteomes" id="UP000604737">
    <property type="component" value="Unassembled WGS sequence"/>
</dbReference>
<sequence length="140" mass="15325">MLRNLLVGGLVILLCMMLQSWISALSVNFYRRHAGRTPLFRGGFLIFGVMTLLLFGNFLQVSVWGGVFLLLGEFGSLYDAVYHSAVNFATLGYGDVVMSPRWKLLGPIEAINGAMMIALSGAVVLQVLQLQLKALADDED</sequence>
<dbReference type="SUPFAM" id="SSF81324">
    <property type="entry name" value="Voltage-gated potassium channels"/>
    <property type="match status" value="1"/>
</dbReference>
<evidence type="ECO:0000259" key="2">
    <source>
        <dbReference type="Pfam" id="PF07885"/>
    </source>
</evidence>
<organism evidence="3 4">
    <name type="scientific">Jeongeupia chitinilytica</name>
    <dbReference type="NCBI Taxonomy" id="1041641"/>
    <lineage>
        <taxon>Bacteria</taxon>
        <taxon>Pseudomonadati</taxon>
        <taxon>Pseudomonadota</taxon>
        <taxon>Betaproteobacteria</taxon>
        <taxon>Neisseriales</taxon>
        <taxon>Chitinibacteraceae</taxon>
        <taxon>Jeongeupia</taxon>
    </lineage>
</organism>
<evidence type="ECO:0000313" key="4">
    <source>
        <dbReference type="Proteomes" id="UP000604737"/>
    </source>
</evidence>
<dbReference type="InterPro" id="IPR013099">
    <property type="entry name" value="K_chnl_dom"/>
</dbReference>
<reference evidence="4" key="1">
    <citation type="journal article" date="2019" name="Int. J. Syst. Evol. Microbiol.">
        <title>The Global Catalogue of Microorganisms (GCM) 10K type strain sequencing project: providing services to taxonomists for standard genome sequencing and annotation.</title>
        <authorList>
            <consortium name="The Broad Institute Genomics Platform"/>
            <consortium name="The Broad Institute Genome Sequencing Center for Infectious Disease"/>
            <person name="Wu L."/>
            <person name="Ma J."/>
        </authorList>
    </citation>
    <scope>NUCLEOTIDE SEQUENCE [LARGE SCALE GENOMIC DNA]</scope>
    <source>
        <strain evidence="4">KCTC 23701</strain>
    </source>
</reference>
<feature type="transmembrane region" description="Helical" evidence="1">
    <location>
        <begin position="110"/>
        <end position="128"/>
    </location>
</feature>
<name>A0ABQ3H516_9NEIS</name>
<dbReference type="Gene3D" id="1.10.287.70">
    <property type="match status" value="1"/>
</dbReference>
<feature type="transmembrane region" description="Helical" evidence="1">
    <location>
        <begin position="39"/>
        <end position="60"/>
    </location>
</feature>
<keyword evidence="1" id="KW-1133">Transmembrane helix</keyword>
<evidence type="ECO:0000313" key="3">
    <source>
        <dbReference type="EMBL" id="GHD67334.1"/>
    </source>
</evidence>
<proteinExistence type="predicted"/>
<dbReference type="Pfam" id="PF07885">
    <property type="entry name" value="Ion_trans_2"/>
    <property type="match status" value="1"/>
</dbReference>
<dbReference type="EMBL" id="BMYO01000009">
    <property type="protein sequence ID" value="GHD67334.1"/>
    <property type="molecule type" value="Genomic_DNA"/>
</dbReference>
<keyword evidence="4" id="KW-1185">Reference proteome</keyword>
<dbReference type="RefSeq" id="WP_189461809.1">
    <property type="nucleotide sequence ID" value="NZ_BMYO01000009.1"/>
</dbReference>
<keyword evidence="1" id="KW-0812">Transmembrane</keyword>
<comment type="caution">
    <text evidence="3">The sequence shown here is derived from an EMBL/GenBank/DDBJ whole genome shotgun (WGS) entry which is preliminary data.</text>
</comment>
<keyword evidence="1" id="KW-0472">Membrane</keyword>
<feature type="domain" description="Potassium channel" evidence="2">
    <location>
        <begin position="61"/>
        <end position="128"/>
    </location>
</feature>
<protein>
    <recommendedName>
        <fullName evidence="2">Potassium channel domain-containing protein</fullName>
    </recommendedName>
</protein>
<gene>
    <name evidence="3" type="ORF">GCM10007350_30860</name>
</gene>
<evidence type="ECO:0000256" key="1">
    <source>
        <dbReference type="SAM" id="Phobius"/>
    </source>
</evidence>
<accession>A0ABQ3H516</accession>
<feature type="transmembrane region" description="Helical" evidence="1">
    <location>
        <begin position="6"/>
        <end position="27"/>
    </location>
</feature>